<comment type="caution">
    <text evidence="10">The sequence shown here is derived from an EMBL/GenBank/DDBJ whole genome shotgun (WGS) entry which is preliminary data.</text>
</comment>
<dbReference type="PANTHER" id="PTHR43700">
    <property type="entry name" value="PHOSPHORIBOSYLAMINOIMIDAZOLE-SUCCINOCARBOXAMIDE SYNTHASE"/>
    <property type="match status" value="1"/>
</dbReference>
<dbReference type="PROSITE" id="PS01057">
    <property type="entry name" value="SAICAR_SYNTHETASE_1"/>
    <property type="match status" value="1"/>
</dbReference>
<sequence>MSSLYKSSITSLPLLGTGKVRENYAVGDDKLLIVTTDRLSAFDVVMNEPIPGKGKVLNQMTDFWFEKLGNLVPNHVTGIAPESVVAPDEVEQVRGRAVVAKRLKPILVEAVVRGYIIGSGWKDYQQTGSVCGIQLPAGLQQAAKLEQPIFTPAAKADLGEHDENISFAEMEARIGSELANTIRDISIKLYTTAADYAATRGIIIADTKFEFGLDDAGVLHLMDEVLTADSSRFWPADSYQVGISPPSFDKQFVRDYLETVDGWKKTPPAPALPPEVIEKTGAKYREALERLTGEKLKD</sequence>
<evidence type="ECO:0000313" key="10">
    <source>
        <dbReference type="EMBL" id="MFL9924348.1"/>
    </source>
</evidence>
<dbReference type="NCBIfam" id="NF010568">
    <property type="entry name" value="PRK13961.1"/>
    <property type="match status" value="1"/>
</dbReference>
<dbReference type="CDD" id="cd01414">
    <property type="entry name" value="SAICAR_synt_Sc"/>
    <property type="match status" value="1"/>
</dbReference>
<comment type="pathway">
    <text evidence="1 8">Purine metabolism; IMP biosynthesis via de novo pathway; 5-amino-1-(5-phospho-D-ribosyl)imidazole-4-carboxamide from 5-amino-1-(5-phospho-D-ribosyl)imidazole-4-carboxylate: step 1/2.</text>
</comment>
<reference evidence="10 11" key="1">
    <citation type="journal article" date="2024" name="Chem. Sci.">
        <title>Discovery of megapolipeptins by genome mining of a Burkholderiales bacteria collection.</title>
        <authorList>
            <person name="Paulo B.S."/>
            <person name="Recchia M.J.J."/>
            <person name="Lee S."/>
            <person name="Fergusson C.H."/>
            <person name="Romanowski S.B."/>
            <person name="Hernandez A."/>
            <person name="Krull N."/>
            <person name="Liu D.Y."/>
            <person name="Cavanagh H."/>
            <person name="Bos A."/>
            <person name="Gray C.A."/>
            <person name="Murphy B.T."/>
            <person name="Linington R.G."/>
            <person name="Eustaquio A.S."/>
        </authorList>
    </citation>
    <scope>NUCLEOTIDE SEQUENCE [LARGE SCALE GENOMIC DNA]</scope>
    <source>
        <strain evidence="10 11">RL21-008-BIB-A</strain>
    </source>
</reference>
<evidence type="ECO:0000256" key="5">
    <source>
        <dbReference type="ARBA" id="ARBA00022755"/>
    </source>
</evidence>
<name>A0ABW9A627_9BURK</name>
<dbReference type="GO" id="GO:0004639">
    <property type="term" value="F:phosphoribosylaminoimidazolesuccinocarboxamide synthase activity"/>
    <property type="evidence" value="ECO:0007669"/>
    <property type="project" value="UniProtKB-EC"/>
</dbReference>
<evidence type="ECO:0000259" key="9">
    <source>
        <dbReference type="Pfam" id="PF01259"/>
    </source>
</evidence>
<dbReference type="InterPro" id="IPR001636">
    <property type="entry name" value="SAICAR_synth"/>
</dbReference>
<evidence type="ECO:0000256" key="8">
    <source>
        <dbReference type="HAMAP-Rule" id="MF_00137"/>
    </source>
</evidence>
<dbReference type="Gene3D" id="3.30.200.20">
    <property type="entry name" value="Phosphorylase Kinase, domain 1"/>
    <property type="match status" value="1"/>
</dbReference>
<keyword evidence="4 8" id="KW-0547">Nucleotide-binding</keyword>
<feature type="domain" description="SAICAR synthetase/ADE2 N-terminal" evidence="9">
    <location>
        <begin position="15"/>
        <end position="268"/>
    </location>
</feature>
<keyword evidence="11" id="KW-1185">Reference proteome</keyword>
<comment type="catalytic activity">
    <reaction evidence="7 8">
        <text>5-amino-1-(5-phospho-D-ribosyl)imidazole-4-carboxylate + L-aspartate + ATP = (2S)-2-[5-amino-1-(5-phospho-beta-D-ribosyl)imidazole-4-carboxamido]succinate + ADP + phosphate + 2 H(+)</text>
        <dbReference type="Rhea" id="RHEA:22628"/>
        <dbReference type="ChEBI" id="CHEBI:15378"/>
        <dbReference type="ChEBI" id="CHEBI:29991"/>
        <dbReference type="ChEBI" id="CHEBI:30616"/>
        <dbReference type="ChEBI" id="CHEBI:43474"/>
        <dbReference type="ChEBI" id="CHEBI:58443"/>
        <dbReference type="ChEBI" id="CHEBI:77657"/>
        <dbReference type="ChEBI" id="CHEBI:456216"/>
        <dbReference type="EC" id="6.3.2.6"/>
    </reaction>
</comment>
<dbReference type="InterPro" id="IPR018236">
    <property type="entry name" value="SAICAR_synthetase_CS"/>
</dbReference>
<evidence type="ECO:0000256" key="7">
    <source>
        <dbReference type="ARBA" id="ARBA00048475"/>
    </source>
</evidence>
<evidence type="ECO:0000313" key="11">
    <source>
        <dbReference type="Proteomes" id="UP001629246"/>
    </source>
</evidence>
<organism evidence="10 11">
    <name type="scientific">Herbaspirillum lusitanum</name>
    <dbReference type="NCBI Taxonomy" id="213312"/>
    <lineage>
        <taxon>Bacteria</taxon>
        <taxon>Pseudomonadati</taxon>
        <taxon>Pseudomonadota</taxon>
        <taxon>Betaproteobacteria</taxon>
        <taxon>Burkholderiales</taxon>
        <taxon>Oxalobacteraceae</taxon>
        <taxon>Herbaspirillum</taxon>
    </lineage>
</organism>
<dbReference type="HAMAP" id="MF_00137">
    <property type="entry name" value="SAICAR_synth"/>
    <property type="match status" value="1"/>
</dbReference>
<proteinExistence type="inferred from homology"/>
<dbReference type="EC" id="6.3.2.6" evidence="8"/>
<dbReference type="EMBL" id="JAQQFM010000004">
    <property type="protein sequence ID" value="MFL9924348.1"/>
    <property type="molecule type" value="Genomic_DNA"/>
</dbReference>
<evidence type="ECO:0000256" key="1">
    <source>
        <dbReference type="ARBA" id="ARBA00004672"/>
    </source>
</evidence>
<protein>
    <recommendedName>
        <fullName evidence="8">Phosphoribosylaminoimidazole-succinocarboxamide synthase</fullName>
        <ecNumber evidence="8">6.3.2.6</ecNumber>
    </recommendedName>
    <alternativeName>
        <fullName evidence="8">SAICAR synthetase</fullName>
    </alternativeName>
</protein>
<dbReference type="PROSITE" id="PS01058">
    <property type="entry name" value="SAICAR_SYNTHETASE_2"/>
    <property type="match status" value="1"/>
</dbReference>
<accession>A0ABW9A627</accession>
<comment type="similarity">
    <text evidence="2 8">Belongs to the SAICAR synthetase family.</text>
</comment>
<dbReference type="PANTHER" id="PTHR43700:SF1">
    <property type="entry name" value="PHOSPHORIBOSYLAMINOIMIDAZOLE-SUCCINOCARBOXAMIDE SYNTHASE"/>
    <property type="match status" value="1"/>
</dbReference>
<dbReference type="InterPro" id="IPR028923">
    <property type="entry name" value="SAICAR_synt/ADE2_N"/>
</dbReference>
<dbReference type="Proteomes" id="UP001629246">
    <property type="component" value="Unassembled WGS sequence"/>
</dbReference>
<dbReference type="NCBIfam" id="TIGR00081">
    <property type="entry name" value="purC"/>
    <property type="match status" value="1"/>
</dbReference>
<dbReference type="SUPFAM" id="SSF56104">
    <property type="entry name" value="SAICAR synthase-like"/>
    <property type="match status" value="1"/>
</dbReference>
<evidence type="ECO:0000256" key="3">
    <source>
        <dbReference type="ARBA" id="ARBA00022598"/>
    </source>
</evidence>
<gene>
    <name evidence="8" type="primary">purC</name>
    <name evidence="10" type="ORF">PQR62_08735</name>
</gene>
<evidence type="ECO:0000256" key="4">
    <source>
        <dbReference type="ARBA" id="ARBA00022741"/>
    </source>
</evidence>
<dbReference type="Pfam" id="PF01259">
    <property type="entry name" value="SAICAR_synt"/>
    <property type="match status" value="1"/>
</dbReference>
<keyword evidence="3 8" id="KW-0436">Ligase</keyword>
<evidence type="ECO:0000256" key="6">
    <source>
        <dbReference type="ARBA" id="ARBA00022840"/>
    </source>
</evidence>
<dbReference type="Gene3D" id="3.30.470.20">
    <property type="entry name" value="ATP-grasp fold, B domain"/>
    <property type="match status" value="1"/>
</dbReference>
<dbReference type="RefSeq" id="WP_408156925.1">
    <property type="nucleotide sequence ID" value="NZ_JAQQFM010000004.1"/>
</dbReference>
<keyword evidence="6 8" id="KW-0067">ATP-binding</keyword>
<evidence type="ECO:0000256" key="2">
    <source>
        <dbReference type="ARBA" id="ARBA00010190"/>
    </source>
</evidence>
<keyword evidence="5 8" id="KW-0658">Purine biosynthesis</keyword>